<feature type="domain" description="Phosphoribosyltransferase" evidence="2">
    <location>
        <begin position="135"/>
        <end position="227"/>
    </location>
</feature>
<name>A0AAJ5WTS7_9BACT</name>
<evidence type="ECO:0000313" key="3">
    <source>
        <dbReference type="EMBL" id="WEK37254.1"/>
    </source>
</evidence>
<protein>
    <submittedName>
        <fullName evidence="3">Phosphoribosyltransferase family protein</fullName>
    </submittedName>
</protein>
<organism evidence="3 4">
    <name type="scientific">Candidatus Pseudobacter hemicellulosilyticus</name>
    <dbReference type="NCBI Taxonomy" id="3121375"/>
    <lineage>
        <taxon>Bacteria</taxon>
        <taxon>Pseudomonadati</taxon>
        <taxon>Bacteroidota</taxon>
        <taxon>Chitinophagia</taxon>
        <taxon>Chitinophagales</taxon>
        <taxon>Chitinophagaceae</taxon>
        <taxon>Pseudobacter</taxon>
    </lineage>
</organism>
<evidence type="ECO:0000256" key="1">
    <source>
        <dbReference type="ARBA" id="ARBA00008007"/>
    </source>
</evidence>
<dbReference type="EMBL" id="CP119311">
    <property type="protein sequence ID" value="WEK37254.1"/>
    <property type="molecule type" value="Genomic_DNA"/>
</dbReference>
<proteinExistence type="inferred from homology"/>
<dbReference type="PANTHER" id="PTHR47505:SF1">
    <property type="entry name" value="DNA UTILIZATION PROTEIN YHGH"/>
    <property type="match status" value="1"/>
</dbReference>
<reference evidence="3" key="1">
    <citation type="submission" date="2023-03" db="EMBL/GenBank/DDBJ databases">
        <title>Andean soil-derived lignocellulolytic bacterial consortium as a source of novel taxa and putative plastic-active enzymes.</title>
        <authorList>
            <person name="Diaz-Garcia L."/>
            <person name="Chuvochina M."/>
            <person name="Feuerriegel G."/>
            <person name="Bunk B."/>
            <person name="Sproer C."/>
            <person name="Streit W.R."/>
            <person name="Rodriguez L.M."/>
            <person name="Overmann J."/>
            <person name="Jimenez D.J."/>
        </authorList>
    </citation>
    <scope>NUCLEOTIDE SEQUENCE</scope>
    <source>
        <strain evidence="3">MAG 7</strain>
    </source>
</reference>
<comment type="similarity">
    <text evidence="1">Belongs to the ComF/GntX family.</text>
</comment>
<sequence length="231" mass="25397">MLRHAHQSLVHLFFPRLCAGCSAELAGRQPLLCLSCMDQLPLARFHHYPGNPAEQLLHGRLPLLSAMSYLFFTKNSLGQRLLHQLKYQGRREIAKYFGASMGAALQESGRFAGIDALIPLPLHAARQRQRGFNQAALLGQFIASQLQVPMLPDIISRISGSSSQTRMKRMDRGQQMQGRFRLDNPAAVSGCHLLLVDDVLTTGATLEACGQELLKAPGVRLSIATLAFAAR</sequence>
<evidence type="ECO:0000313" key="4">
    <source>
        <dbReference type="Proteomes" id="UP001220610"/>
    </source>
</evidence>
<keyword evidence="3" id="KW-0808">Transferase</keyword>
<dbReference type="InterPro" id="IPR000836">
    <property type="entry name" value="PRTase_dom"/>
</dbReference>
<evidence type="ECO:0000259" key="2">
    <source>
        <dbReference type="Pfam" id="PF00156"/>
    </source>
</evidence>
<dbReference type="CDD" id="cd06223">
    <property type="entry name" value="PRTases_typeI"/>
    <property type="match status" value="1"/>
</dbReference>
<dbReference type="Pfam" id="PF00156">
    <property type="entry name" value="Pribosyltran"/>
    <property type="match status" value="1"/>
</dbReference>
<dbReference type="Gene3D" id="3.40.50.2020">
    <property type="match status" value="1"/>
</dbReference>
<keyword evidence="3" id="KW-0328">Glycosyltransferase</keyword>
<dbReference type="SUPFAM" id="SSF53271">
    <property type="entry name" value="PRTase-like"/>
    <property type="match status" value="1"/>
</dbReference>
<dbReference type="InterPro" id="IPR051910">
    <property type="entry name" value="ComF/GntX_DNA_util-trans"/>
</dbReference>
<gene>
    <name evidence="3" type="ORF">P0Y53_07055</name>
</gene>
<dbReference type="GO" id="GO:0016757">
    <property type="term" value="F:glycosyltransferase activity"/>
    <property type="evidence" value="ECO:0007669"/>
    <property type="project" value="UniProtKB-KW"/>
</dbReference>
<accession>A0AAJ5WTS7</accession>
<dbReference type="Proteomes" id="UP001220610">
    <property type="component" value="Chromosome"/>
</dbReference>
<dbReference type="AlphaFoldDB" id="A0AAJ5WTS7"/>
<dbReference type="PANTHER" id="PTHR47505">
    <property type="entry name" value="DNA UTILIZATION PROTEIN YHGH"/>
    <property type="match status" value="1"/>
</dbReference>
<dbReference type="InterPro" id="IPR029057">
    <property type="entry name" value="PRTase-like"/>
</dbReference>